<evidence type="ECO:0000313" key="2">
    <source>
        <dbReference type="EMBL" id="GAV52501.1"/>
    </source>
</evidence>
<feature type="compositionally biased region" description="Basic and acidic residues" evidence="1">
    <location>
        <begin position="383"/>
        <end position="394"/>
    </location>
</feature>
<evidence type="ECO:0000256" key="1">
    <source>
        <dbReference type="SAM" id="MobiDB-lite"/>
    </source>
</evidence>
<feature type="region of interest" description="Disordered" evidence="1">
    <location>
        <begin position="240"/>
        <end position="265"/>
    </location>
</feature>
<feature type="compositionally biased region" description="Basic and acidic residues" evidence="1">
    <location>
        <begin position="71"/>
        <end position="81"/>
    </location>
</feature>
<accession>A0A1Q3AA40</accession>
<feature type="compositionally biased region" description="Polar residues" evidence="1">
    <location>
        <begin position="114"/>
        <end position="133"/>
    </location>
</feature>
<feature type="compositionally biased region" description="Low complexity" evidence="1">
    <location>
        <begin position="362"/>
        <end position="378"/>
    </location>
</feature>
<feature type="compositionally biased region" description="Polar residues" evidence="1">
    <location>
        <begin position="152"/>
        <end position="182"/>
    </location>
</feature>
<sequence>MTKAARGPRSNSGLQGISKSPTVESVNKWKIPHYYRRSPSSASQNSNPLDSNGGSTPTTPNINVMSSPKKVLLEDRKRNDSNDGDSCSKAKKSGGSRSKRSNKKNPGEMVFVNYTVQDGGSDTDNNNSPNEPLQQPPKKKSSKSRMLKIFGNSKNESPGGSPNQPIKRSYSSLLKYTPSLPQGNGLPRRIAIGNNGNATNESLGDSDDEVVPTSQPPPQSDPLSLGIFQPFMTDNIVPTTKFDPNNDGDPFNSANNDSNTSNNNEQFIVRDPTVMGSRTTDENDASIAFSKMFSRKRANTGGSMSSLSSLNSSLQPQQMIQNQSHPQLPHSQSFSNLGNAVTPGNQRNLAFSSISSYNNKFSPVRTASPARPRSARSSLGLRISRDTNSFHELPESSNSGVMAQEVFLDSQSTGKGKPMTAAGARYRRKQDSISEINRIYTPSTATSNASATPSSSLVTPPTFPAGYTAASSASSTPNALELSQINNSTSNSTVNNTKNGSNLETYESHNTSSIFYKDNSAEILLEDSDVPTPIENFPPLKGIPRTTLEEKEEEENVFNNTNRISTNPDRMHVQSNNDTMDYMQLGQGSSTSSSQVDSLMTNSLSATTTNSVLGNPSFQDHINPTLNTKDLKIDHYGKLMGKSTSSVGALPQGKAELSNKNMKSNNNNIASGPLSKLNMEFDFENPNSFFRDLQPQPQPPLDHTSNNVYGNAQLSDFNSEPINQQFHKNQPSTVNTKAKFPPEPFANFSVEDMEASVGIPHDFFDRPAENNHNDGSSKRPNNFPFYGAELGDFSYL</sequence>
<name>A0A1Q3AA40_ZYGRO</name>
<feature type="compositionally biased region" description="Basic residues" evidence="1">
    <location>
        <begin position="137"/>
        <end position="146"/>
    </location>
</feature>
<proteinExistence type="predicted"/>
<dbReference type="Proteomes" id="UP000187013">
    <property type="component" value="Unassembled WGS sequence"/>
</dbReference>
<gene>
    <name evidence="2" type="ORF">ZYGR_0AG04920</name>
</gene>
<feature type="compositionally biased region" description="Basic residues" evidence="1">
    <location>
        <begin position="89"/>
        <end position="103"/>
    </location>
</feature>
<feature type="compositionally biased region" description="Polar residues" evidence="1">
    <location>
        <begin position="194"/>
        <end position="203"/>
    </location>
</feature>
<feature type="compositionally biased region" description="Polar residues" evidence="1">
    <location>
        <begin position="557"/>
        <end position="570"/>
    </location>
</feature>
<feature type="compositionally biased region" description="Polar residues" evidence="1">
    <location>
        <begin position="9"/>
        <end position="25"/>
    </location>
</feature>
<feature type="region of interest" description="Disordered" evidence="1">
    <location>
        <begin position="549"/>
        <end position="570"/>
    </location>
</feature>
<organism evidence="2 3">
    <name type="scientific">Zygosaccharomyces rouxii</name>
    <dbReference type="NCBI Taxonomy" id="4956"/>
    <lineage>
        <taxon>Eukaryota</taxon>
        <taxon>Fungi</taxon>
        <taxon>Dikarya</taxon>
        <taxon>Ascomycota</taxon>
        <taxon>Saccharomycotina</taxon>
        <taxon>Saccharomycetes</taxon>
        <taxon>Saccharomycetales</taxon>
        <taxon>Saccharomycetaceae</taxon>
        <taxon>Zygosaccharomyces</taxon>
    </lineage>
</organism>
<feature type="region of interest" description="Disordered" evidence="1">
    <location>
        <begin position="360"/>
        <end position="397"/>
    </location>
</feature>
<dbReference type="EMBL" id="BDGX01000033">
    <property type="protein sequence ID" value="GAV52501.1"/>
    <property type="molecule type" value="Genomic_DNA"/>
</dbReference>
<feature type="compositionally biased region" description="Basic and acidic residues" evidence="1">
    <location>
        <begin position="763"/>
        <end position="777"/>
    </location>
</feature>
<feature type="region of interest" description="Disordered" evidence="1">
    <location>
        <begin position="763"/>
        <end position="783"/>
    </location>
</feature>
<dbReference type="AlphaFoldDB" id="A0A1Q3AA40"/>
<feature type="compositionally biased region" description="Polar residues" evidence="1">
    <location>
        <begin position="38"/>
        <end position="66"/>
    </location>
</feature>
<dbReference type="OrthoDB" id="4069723at2759"/>
<feature type="compositionally biased region" description="Low complexity" evidence="1">
    <location>
        <begin position="252"/>
        <end position="264"/>
    </location>
</feature>
<protein>
    <submittedName>
        <fullName evidence="2">Uncharacterized protein</fullName>
    </submittedName>
</protein>
<comment type="caution">
    <text evidence="2">The sequence shown here is derived from an EMBL/GenBank/DDBJ whole genome shotgun (WGS) entry which is preliminary data.</text>
</comment>
<feature type="region of interest" description="Disordered" evidence="1">
    <location>
        <begin position="1"/>
        <end position="225"/>
    </location>
</feature>
<reference evidence="2 3" key="1">
    <citation type="submission" date="2016-08" db="EMBL/GenBank/DDBJ databases">
        <title>Draft genome sequence of allopolyploid Zygosaccharomyces rouxii.</title>
        <authorList>
            <person name="Watanabe J."/>
            <person name="Uehara K."/>
            <person name="Mogi Y."/>
            <person name="Tsukioka Y."/>
        </authorList>
    </citation>
    <scope>NUCLEOTIDE SEQUENCE [LARGE SCALE GENOMIC DNA]</scope>
    <source>
        <strain evidence="2 3">NBRC 110957</strain>
    </source>
</reference>
<evidence type="ECO:0000313" key="3">
    <source>
        <dbReference type="Proteomes" id="UP000187013"/>
    </source>
</evidence>